<dbReference type="Proteomes" id="UP001221898">
    <property type="component" value="Unassembled WGS sequence"/>
</dbReference>
<feature type="compositionally biased region" description="Polar residues" evidence="1">
    <location>
        <begin position="1"/>
        <end position="15"/>
    </location>
</feature>
<sequence>MNQPQEWLESGTASPGSPDKERGARQPGRDGHSPAPRRGQPVPIKCSSSPSPTGSGNTDASDSLTFARGYVLAWKEEPRSDQRTSPTSGRCNIIDISDDKHESDHGAYPDSWSAGRSDQRTSPTSGRCNIIDISDDKHESDHGAYPDSWSAGRARAKGRPPGGTVSTGPDSTPPPLGAWDTEGPDPNLPPQPGTQWRAWQYTTAPWLLHGHHRHSAHNSLKLIQRPFGPRPAAETERGRVMPQEPQELFL</sequence>
<evidence type="ECO:0000313" key="2">
    <source>
        <dbReference type="EMBL" id="KAJ8406476.1"/>
    </source>
</evidence>
<gene>
    <name evidence="2" type="ORF">AAFF_G00300500</name>
</gene>
<evidence type="ECO:0000313" key="3">
    <source>
        <dbReference type="Proteomes" id="UP001221898"/>
    </source>
</evidence>
<protein>
    <submittedName>
        <fullName evidence="2">Uncharacterized protein</fullName>
    </submittedName>
</protein>
<feature type="compositionally biased region" description="Basic and acidic residues" evidence="1">
    <location>
        <begin position="134"/>
        <end position="144"/>
    </location>
</feature>
<feature type="compositionally biased region" description="Low complexity" evidence="1">
    <location>
        <begin position="47"/>
        <end position="58"/>
    </location>
</feature>
<organism evidence="2 3">
    <name type="scientific">Aldrovandia affinis</name>
    <dbReference type="NCBI Taxonomy" id="143900"/>
    <lineage>
        <taxon>Eukaryota</taxon>
        <taxon>Metazoa</taxon>
        <taxon>Chordata</taxon>
        <taxon>Craniata</taxon>
        <taxon>Vertebrata</taxon>
        <taxon>Euteleostomi</taxon>
        <taxon>Actinopterygii</taxon>
        <taxon>Neopterygii</taxon>
        <taxon>Teleostei</taxon>
        <taxon>Notacanthiformes</taxon>
        <taxon>Halosauridae</taxon>
        <taxon>Aldrovandia</taxon>
    </lineage>
</organism>
<feature type="compositionally biased region" description="Basic and acidic residues" evidence="1">
    <location>
        <begin position="97"/>
        <end position="107"/>
    </location>
</feature>
<feature type="region of interest" description="Disordered" evidence="1">
    <location>
        <begin position="229"/>
        <end position="250"/>
    </location>
</feature>
<keyword evidence="3" id="KW-1185">Reference proteome</keyword>
<dbReference type="AlphaFoldDB" id="A0AAD7SRJ8"/>
<proteinExistence type="predicted"/>
<feature type="compositionally biased region" description="Basic and acidic residues" evidence="1">
    <location>
        <begin position="18"/>
        <end position="32"/>
    </location>
</feature>
<feature type="compositionally biased region" description="Polar residues" evidence="1">
    <location>
        <begin position="114"/>
        <end position="127"/>
    </location>
</feature>
<evidence type="ECO:0000256" key="1">
    <source>
        <dbReference type="SAM" id="MobiDB-lite"/>
    </source>
</evidence>
<dbReference type="EMBL" id="JAINUG010000043">
    <property type="protein sequence ID" value="KAJ8406476.1"/>
    <property type="molecule type" value="Genomic_DNA"/>
</dbReference>
<reference evidence="2" key="1">
    <citation type="journal article" date="2023" name="Science">
        <title>Genome structures resolve the early diversification of teleost fishes.</title>
        <authorList>
            <person name="Parey E."/>
            <person name="Louis A."/>
            <person name="Montfort J."/>
            <person name="Bouchez O."/>
            <person name="Roques C."/>
            <person name="Iampietro C."/>
            <person name="Lluch J."/>
            <person name="Castinel A."/>
            <person name="Donnadieu C."/>
            <person name="Desvignes T."/>
            <person name="Floi Bucao C."/>
            <person name="Jouanno E."/>
            <person name="Wen M."/>
            <person name="Mejri S."/>
            <person name="Dirks R."/>
            <person name="Jansen H."/>
            <person name="Henkel C."/>
            <person name="Chen W.J."/>
            <person name="Zahm M."/>
            <person name="Cabau C."/>
            <person name="Klopp C."/>
            <person name="Thompson A.W."/>
            <person name="Robinson-Rechavi M."/>
            <person name="Braasch I."/>
            <person name="Lecointre G."/>
            <person name="Bobe J."/>
            <person name="Postlethwait J.H."/>
            <person name="Berthelot C."/>
            <person name="Roest Crollius H."/>
            <person name="Guiguen Y."/>
        </authorList>
    </citation>
    <scope>NUCLEOTIDE SEQUENCE</scope>
    <source>
        <strain evidence="2">NC1722</strain>
    </source>
</reference>
<name>A0AAD7SRJ8_9TELE</name>
<feature type="region of interest" description="Disordered" evidence="1">
    <location>
        <begin position="1"/>
        <end position="195"/>
    </location>
</feature>
<accession>A0AAD7SRJ8</accession>
<comment type="caution">
    <text evidence="2">The sequence shown here is derived from an EMBL/GenBank/DDBJ whole genome shotgun (WGS) entry which is preliminary data.</text>
</comment>